<keyword evidence="5" id="KW-0630">Potassium</keyword>
<keyword evidence="3 8" id="KW-0808">Transferase</keyword>
<feature type="active site" description="Proton acceptor" evidence="7">
    <location>
        <position position="392"/>
    </location>
</feature>
<dbReference type="PROSITE" id="PS00737">
    <property type="entry name" value="THIOLASE_2"/>
    <property type="match status" value="1"/>
</dbReference>
<dbReference type="GO" id="GO:0046872">
    <property type="term" value="F:metal ion binding"/>
    <property type="evidence" value="ECO:0007669"/>
    <property type="project" value="UniProtKB-KW"/>
</dbReference>
<evidence type="ECO:0000256" key="5">
    <source>
        <dbReference type="ARBA" id="ARBA00022958"/>
    </source>
</evidence>
<dbReference type="EMBL" id="CAHR02000104">
    <property type="protein sequence ID" value="CCG82834.1"/>
    <property type="molecule type" value="Genomic_DNA"/>
</dbReference>
<proteinExistence type="inferred from homology"/>
<feature type="active site" description="Proton acceptor" evidence="7">
    <location>
        <position position="364"/>
    </location>
</feature>
<protein>
    <recommendedName>
        <fullName evidence="2">acetyl-CoA C-acetyltransferase</fullName>
        <ecNumber evidence="2">2.3.1.9</ecNumber>
    </recommendedName>
</protein>
<dbReference type="Pfam" id="PF00108">
    <property type="entry name" value="Thiolase_N"/>
    <property type="match status" value="1"/>
</dbReference>
<evidence type="ECO:0000259" key="9">
    <source>
        <dbReference type="Pfam" id="PF00108"/>
    </source>
</evidence>
<dbReference type="AlphaFoldDB" id="R4XAI1"/>
<keyword evidence="4" id="KW-0479">Metal-binding</keyword>
<dbReference type="InterPro" id="IPR020617">
    <property type="entry name" value="Thiolase_C"/>
</dbReference>
<dbReference type="Pfam" id="PF02803">
    <property type="entry name" value="Thiolase_C"/>
    <property type="match status" value="1"/>
</dbReference>
<dbReference type="InterPro" id="IPR020613">
    <property type="entry name" value="Thiolase_CS"/>
</dbReference>
<keyword evidence="12" id="KW-1185">Reference proteome</keyword>
<dbReference type="Gene3D" id="3.40.47.10">
    <property type="match status" value="1"/>
</dbReference>
<evidence type="ECO:0000256" key="2">
    <source>
        <dbReference type="ARBA" id="ARBA00012705"/>
    </source>
</evidence>
<evidence type="ECO:0000259" key="10">
    <source>
        <dbReference type="Pfam" id="PF02803"/>
    </source>
</evidence>
<name>R4XAI1_TAPDE</name>
<dbReference type="PIRSF" id="PIRSF000429">
    <property type="entry name" value="Ac-CoA_Ac_transf"/>
    <property type="match status" value="1"/>
</dbReference>
<evidence type="ECO:0000256" key="4">
    <source>
        <dbReference type="ARBA" id="ARBA00022723"/>
    </source>
</evidence>
<dbReference type="SUPFAM" id="SSF53901">
    <property type="entry name" value="Thiolase-like"/>
    <property type="match status" value="2"/>
</dbReference>
<accession>R4XAI1</accession>
<feature type="domain" description="Thiolase N-terminal" evidence="9">
    <location>
        <begin position="27"/>
        <end position="277"/>
    </location>
</feature>
<dbReference type="NCBIfam" id="TIGR01930">
    <property type="entry name" value="AcCoA-C-Actrans"/>
    <property type="match status" value="1"/>
</dbReference>
<keyword evidence="6 8" id="KW-0012">Acyltransferase</keyword>
<reference evidence="11 12" key="1">
    <citation type="journal article" date="2013" name="MBio">
        <title>Genome sequencing of the plant pathogen Taphrina deformans, the causal agent of peach leaf curl.</title>
        <authorList>
            <person name="Cisse O.H."/>
            <person name="Almeida J.M.G.C.F."/>
            <person name="Fonseca A."/>
            <person name="Kumar A.A."/>
            <person name="Salojaervi J."/>
            <person name="Overmyer K."/>
            <person name="Hauser P.M."/>
            <person name="Pagni M."/>
        </authorList>
    </citation>
    <scope>NUCLEOTIDE SEQUENCE [LARGE SCALE GENOMIC DNA]</scope>
    <source>
        <strain evidence="12">PYCC 5710 / ATCC 11124 / CBS 356.35 / IMI 108563 / JCM 9778 / NBRC 8474</strain>
    </source>
</reference>
<dbReference type="Proteomes" id="UP000013776">
    <property type="component" value="Unassembled WGS sequence"/>
</dbReference>
<dbReference type="eggNOG" id="KOG1390">
    <property type="taxonomic scope" value="Eukaryota"/>
</dbReference>
<dbReference type="EC" id="2.3.1.9" evidence="2"/>
<dbReference type="PROSITE" id="PS00098">
    <property type="entry name" value="THIOLASE_1"/>
    <property type="match status" value="1"/>
</dbReference>
<evidence type="ECO:0000256" key="7">
    <source>
        <dbReference type="PIRSR" id="PIRSR000429-1"/>
    </source>
</evidence>
<dbReference type="FunFam" id="3.40.47.10:FF:000007">
    <property type="entry name" value="acetyl-CoA acetyltransferase, mitochondrial"/>
    <property type="match status" value="1"/>
</dbReference>
<evidence type="ECO:0000313" key="11">
    <source>
        <dbReference type="EMBL" id="CCG82834.1"/>
    </source>
</evidence>
<dbReference type="PANTHER" id="PTHR18919:SF156">
    <property type="entry name" value="ACETYL-COA ACETYLTRANSFERASE, MITOCHONDRIAL"/>
    <property type="match status" value="1"/>
</dbReference>
<evidence type="ECO:0000256" key="8">
    <source>
        <dbReference type="RuleBase" id="RU003557"/>
    </source>
</evidence>
<comment type="caution">
    <text evidence="11">The sequence shown here is derived from an EMBL/GenBank/DDBJ whole genome shotgun (WGS) entry which is preliminary data.</text>
</comment>
<dbReference type="InterPro" id="IPR002155">
    <property type="entry name" value="Thiolase"/>
</dbReference>
<dbReference type="GO" id="GO:0006635">
    <property type="term" value="P:fatty acid beta-oxidation"/>
    <property type="evidence" value="ECO:0007669"/>
    <property type="project" value="TreeGrafter"/>
</dbReference>
<dbReference type="InterPro" id="IPR020615">
    <property type="entry name" value="Thiolase_acyl_enz_int_AS"/>
</dbReference>
<evidence type="ECO:0000256" key="6">
    <source>
        <dbReference type="ARBA" id="ARBA00023315"/>
    </source>
</evidence>
<feature type="active site" description="Acyl-thioester intermediate" evidence="7">
    <location>
        <position position="111"/>
    </location>
</feature>
<dbReference type="STRING" id="1097556.R4XAI1"/>
<dbReference type="CDD" id="cd00751">
    <property type="entry name" value="thiolase"/>
    <property type="match status" value="1"/>
</dbReference>
<sequence>MRTVQARFARGFSSSCPARSYAPLSDIYVLSAARTPVGKLNGGLKSKSAVELGTAAVRAAISRAGIKPESVDEVYMGQVLQGGAGQSPARQVTIAAGCPTTTESTTINKVCASGMKAVMLAAQSLQLGTRKVMVAGGMESMSNAPFYFPRNAAFGNQVASDAIIKDGLWDVYNNFHMGMCAEHCATTQGISREEQDAFAVESYSRATQAWKNNAFESEIVPVELKKGTITVDEEFSTLKLDKVPSLQPAFKKEGGTVTAANASSLNDGASALVLAHKDAAAELGASPLARIVATADAALPPIDFTIAPARAVEKVLAEAGLKVGDIAKWELNEAFAVVGIANTRLLKLDPSKVNVNGGAVALGHPIGSSGSRILVSLIHSLKKGELGCAAICNGGGGSSAVIVERM</sequence>
<dbReference type="InterPro" id="IPR016039">
    <property type="entry name" value="Thiolase-like"/>
</dbReference>
<organism evidence="11 12">
    <name type="scientific">Taphrina deformans (strain PYCC 5710 / ATCC 11124 / CBS 356.35 / IMI 108563 / JCM 9778 / NBRC 8474)</name>
    <name type="common">Peach leaf curl fungus</name>
    <name type="synonym">Lalaria deformans</name>
    <dbReference type="NCBI Taxonomy" id="1097556"/>
    <lineage>
        <taxon>Eukaryota</taxon>
        <taxon>Fungi</taxon>
        <taxon>Dikarya</taxon>
        <taxon>Ascomycota</taxon>
        <taxon>Taphrinomycotina</taxon>
        <taxon>Taphrinomycetes</taxon>
        <taxon>Taphrinales</taxon>
        <taxon>Taphrinaceae</taxon>
        <taxon>Taphrina</taxon>
    </lineage>
</organism>
<dbReference type="VEuPathDB" id="FungiDB:TAPDE_002967"/>
<dbReference type="PANTHER" id="PTHR18919">
    <property type="entry name" value="ACETYL-COA C-ACYLTRANSFERASE"/>
    <property type="match status" value="1"/>
</dbReference>
<comment type="similarity">
    <text evidence="1 8">Belongs to the thiolase-like superfamily. Thiolase family.</text>
</comment>
<dbReference type="OrthoDB" id="5404651at2759"/>
<evidence type="ECO:0000313" key="12">
    <source>
        <dbReference type="Proteomes" id="UP000013776"/>
    </source>
</evidence>
<dbReference type="GO" id="GO:0005739">
    <property type="term" value="C:mitochondrion"/>
    <property type="evidence" value="ECO:0007669"/>
    <property type="project" value="TreeGrafter"/>
</dbReference>
<gene>
    <name evidence="11" type="ORF">TAPDE_002967</name>
</gene>
<dbReference type="GO" id="GO:0003985">
    <property type="term" value="F:acetyl-CoA C-acetyltransferase activity"/>
    <property type="evidence" value="ECO:0007669"/>
    <property type="project" value="UniProtKB-EC"/>
</dbReference>
<evidence type="ECO:0000256" key="3">
    <source>
        <dbReference type="ARBA" id="ARBA00022679"/>
    </source>
</evidence>
<feature type="domain" description="Thiolase C-terminal" evidence="10">
    <location>
        <begin position="286"/>
        <end position="405"/>
    </location>
</feature>
<dbReference type="InterPro" id="IPR020616">
    <property type="entry name" value="Thiolase_N"/>
</dbReference>
<evidence type="ECO:0000256" key="1">
    <source>
        <dbReference type="ARBA" id="ARBA00010982"/>
    </source>
</evidence>